<dbReference type="PROSITE" id="PS00629">
    <property type="entry name" value="IMP_1"/>
    <property type="match status" value="1"/>
</dbReference>
<organism evidence="5 6">
    <name type="scientific">Micromonospora pallida</name>
    <dbReference type="NCBI Taxonomy" id="145854"/>
    <lineage>
        <taxon>Bacteria</taxon>
        <taxon>Bacillati</taxon>
        <taxon>Actinomycetota</taxon>
        <taxon>Actinomycetes</taxon>
        <taxon>Micromonosporales</taxon>
        <taxon>Micromonosporaceae</taxon>
        <taxon>Micromonospora</taxon>
    </lineage>
</organism>
<keyword evidence="1 4" id="KW-0479">Metal-binding</keyword>
<dbReference type="Gene3D" id="3.40.190.80">
    <property type="match status" value="1"/>
</dbReference>
<dbReference type="GO" id="GO:0046872">
    <property type="term" value="F:metal ion binding"/>
    <property type="evidence" value="ECO:0007669"/>
    <property type="project" value="UniProtKB-KW"/>
</dbReference>
<dbReference type="GO" id="GO:0007165">
    <property type="term" value="P:signal transduction"/>
    <property type="evidence" value="ECO:0007669"/>
    <property type="project" value="TreeGrafter"/>
</dbReference>
<evidence type="ECO:0000256" key="4">
    <source>
        <dbReference type="PIRSR" id="PIRSR600760-2"/>
    </source>
</evidence>
<evidence type="ECO:0000313" key="5">
    <source>
        <dbReference type="EMBL" id="SCL27479.1"/>
    </source>
</evidence>
<dbReference type="PANTHER" id="PTHR20854:SF4">
    <property type="entry name" value="INOSITOL-1-MONOPHOSPHATASE-RELATED"/>
    <property type="match status" value="1"/>
</dbReference>
<dbReference type="EMBL" id="FMHW01000002">
    <property type="protein sequence ID" value="SCL27479.1"/>
    <property type="molecule type" value="Genomic_DNA"/>
</dbReference>
<name>A0A1C6SDU1_9ACTN</name>
<feature type="binding site" evidence="4">
    <location>
        <position position="223"/>
    </location>
    <ligand>
        <name>Mg(2+)</name>
        <dbReference type="ChEBI" id="CHEBI:18420"/>
        <label>1</label>
        <note>catalytic</note>
    </ligand>
</feature>
<evidence type="ECO:0000256" key="3">
    <source>
        <dbReference type="ARBA" id="ARBA00022842"/>
    </source>
</evidence>
<evidence type="ECO:0000313" key="6">
    <source>
        <dbReference type="Proteomes" id="UP000198959"/>
    </source>
</evidence>
<keyword evidence="2" id="KW-0378">Hydrolase</keyword>
<evidence type="ECO:0000256" key="2">
    <source>
        <dbReference type="ARBA" id="ARBA00022801"/>
    </source>
</evidence>
<dbReference type="PANTHER" id="PTHR20854">
    <property type="entry name" value="INOSITOL MONOPHOSPHATASE"/>
    <property type="match status" value="1"/>
</dbReference>
<keyword evidence="6" id="KW-1185">Reference proteome</keyword>
<dbReference type="RefSeq" id="WP_218106630.1">
    <property type="nucleotide sequence ID" value="NZ_FMHW01000002.1"/>
</dbReference>
<dbReference type="Proteomes" id="UP000198959">
    <property type="component" value="Unassembled WGS sequence"/>
</dbReference>
<dbReference type="PRINTS" id="PR00377">
    <property type="entry name" value="IMPHPHTASES"/>
</dbReference>
<dbReference type="GO" id="GO:0006020">
    <property type="term" value="P:inositol metabolic process"/>
    <property type="evidence" value="ECO:0007669"/>
    <property type="project" value="TreeGrafter"/>
</dbReference>
<keyword evidence="3 4" id="KW-0460">Magnesium</keyword>
<dbReference type="CDD" id="cd01637">
    <property type="entry name" value="IMPase_like"/>
    <property type="match status" value="1"/>
</dbReference>
<dbReference type="Gene3D" id="3.30.540.10">
    <property type="entry name" value="Fructose-1,6-Bisphosphatase, subunit A, domain 1"/>
    <property type="match status" value="1"/>
</dbReference>
<dbReference type="STRING" id="145854.GA0074692_2357"/>
<feature type="binding site" evidence="4">
    <location>
        <position position="100"/>
    </location>
    <ligand>
        <name>Mg(2+)</name>
        <dbReference type="ChEBI" id="CHEBI:18420"/>
        <label>1</label>
        <note>catalytic</note>
    </ligand>
</feature>
<feature type="binding site" evidence="4">
    <location>
        <position position="74"/>
    </location>
    <ligand>
        <name>Mg(2+)</name>
        <dbReference type="ChEBI" id="CHEBI:18420"/>
        <label>1</label>
        <note>catalytic</note>
    </ligand>
</feature>
<evidence type="ECO:0000256" key="1">
    <source>
        <dbReference type="ARBA" id="ARBA00022723"/>
    </source>
</evidence>
<dbReference type="InterPro" id="IPR000760">
    <property type="entry name" value="Inositol_monophosphatase-like"/>
</dbReference>
<accession>A0A1C6SDU1</accession>
<dbReference type="InterPro" id="IPR020583">
    <property type="entry name" value="Inositol_monoP_metal-BS"/>
</dbReference>
<dbReference type="GO" id="GO:0008934">
    <property type="term" value="F:inositol monophosphate 1-phosphatase activity"/>
    <property type="evidence" value="ECO:0007669"/>
    <property type="project" value="TreeGrafter"/>
</dbReference>
<sequence length="277" mass="28806">MTHPAVTPQLLAAVSEIVRDVAHREIMPRFGALAEGDVSEKGPGDLVTIADQAAEAALTERLTDLLPGSVVVGEEAVAGDASLLDALAGDDPVWIVDPIDGTHNFVHGSPNFGVLVALARGGELLASCTYLPALEQWATAAQGAGAYVDGRRVHVPPAPADLRAIEVVTSQKRWWEDEWRGGHDALLAHGVAVDYMKAAGLEYVELTTGQRGALVGVWDSPWDHAAGLLLYAEAGGVTVTADGSAFRLAGGNALPFVCAPDRATALAVSEIIAAARD</sequence>
<reference evidence="6" key="1">
    <citation type="submission" date="2016-06" db="EMBL/GenBank/DDBJ databases">
        <authorList>
            <person name="Varghese N."/>
            <person name="Submissions Spin"/>
        </authorList>
    </citation>
    <scope>NUCLEOTIDE SEQUENCE [LARGE SCALE GENOMIC DNA]</scope>
    <source>
        <strain evidence="6">DSM 43817</strain>
    </source>
</reference>
<protein>
    <submittedName>
        <fullName evidence="5">Fructose-1,6-bisphosphatase</fullName>
    </submittedName>
</protein>
<proteinExistence type="predicted"/>
<gene>
    <name evidence="5" type="ORF">GA0074692_2357</name>
</gene>
<feature type="binding site" evidence="4">
    <location>
        <position position="99"/>
    </location>
    <ligand>
        <name>Mg(2+)</name>
        <dbReference type="ChEBI" id="CHEBI:18420"/>
        <label>1</label>
        <note>catalytic</note>
    </ligand>
</feature>
<feature type="binding site" evidence="4">
    <location>
        <position position="97"/>
    </location>
    <ligand>
        <name>Mg(2+)</name>
        <dbReference type="ChEBI" id="CHEBI:18420"/>
        <label>1</label>
        <note>catalytic</note>
    </ligand>
</feature>
<comment type="cofactor">
    <cofactor evidence="4">
        <name>Mg(2+)</name>
        <dbReference type="ChEBI" id="CHEBI:18420"/>
    </cofactor>
</comment>
<dbReference type="Pfam" id="PF00459">
    <property type="entry name" value="Inositol_P"/>
    <property type="match status" value="1"/>
</dbReference>
<dbReference type="AlphaFoldDB" id="A0A1C6SDU1"/>
<dbReference type="SUPFAM" id="SSF56655">
    <property type="entry name" value="Carbohydrate phosphatase"/>
    <property type="match status" value="1"/>
</dbReference>